<dbReference type="AlphaFoldDB" id="A0A242A6Q5"/>
<sequence>MKHRGMLFGGLFILALAVVYLQPVFFQHASDTSFLSENPIKAPTTMNYETIQASGLAEAIGEPVSDFEEDYGLPVRTYRTGYDFEVRVYNQLDDQQYIEINTDGESVQSIKVIGDGGSSLAPFTMGMSLAELTDLTMIYPNFSLKQNDRTVSFELMEEDMNYRPLVAFDNGTFAVLFFDHVTATLQGISYLDQATLLKLAPYPITEGERPLFQTSQTISADQAGLDKETLAFVIIEKLRNLQMLETYSANLETQKEAATLLAELTDNISDHLTSQRIHSYQKALSSEKTSNFNLTNDEWRELLNDQDIKATATIFEAPVYDPTFSILSWFSDPATADRLSHETLEKIGIAFSQENMVVLVQEQEEETEASTTNDIQ</sequence>
<dbReference type="RefSeq" id="WP_086274268.1">
    <property type="nucleotide sequence ID" value="NZ_NGKU01000001.1"/>
</dbReference>
<dbReference type="InterPro" id="IPR035940">
    <property type="entry name" value="CAP_sf"/>
</dbReference>
<accession>A0A242A6Q5</accession>
<dbReference type="Gene3D" id="3.40.33.10">
    <property type="entry name" value="CAP"/>
    <property type="match status" value="1"/>
</dbReference>
<gene>
    <name evidence="2" type="ORF">A5886_001370</name>
</gene>
<evidence type="ECO:0000313" key="3">
    <source>
        <dbReference type="Proteomes" id="UP000195043"/>
    </source>
</evidence>
<dbReference type="STRING" id="1834191.A5886_001370"/>
<evidence type="ECO:0000259" key="1">
    <source>
        <dbReference type="Pfam" id="PF14504"/>
    </source>
</evidence>
<keyword evidence="3" id="KW-1185">Reference proteome</keyword>
<reference evidence="2 3" key="1">
    <citation type="submission" date="2017-05" db="EMBL/GenBank/DDBJ databases">
        <title>The Genome Sequence of Enterococcus sp. 8G7_MSG3316.</title>
        <authorList>
            <consortium name="The Broad Institute Genomics Platform"/>
            <consortium name="The Broad Institute Genomic Center for Infectious Diseases"/>
            <person name="Earl A."/>
            <person name="Manson A."/>
            <person name="Schwartman J."/>
            <person name="Gilmore M."/>
            <person name="Abouelleil A."/>
            <person name="Cao P."/>
            <person name="Chapman S."/>
            <person name="Cusick C."/>
            <person name="Shea T."/>
            <person name="Young S."/>
            <person name="Neafsey D."/>
            <person name="Nusbaum C."/>
            <person name="Birren B."/>
        </authorList>
    </citation>
    <scope>NUCLEOTIDE SEQUENCE [LARGE SCALE GENOMIC DNA]</scope>
    <source>
        <strain evidence="2 3">8G7_MSG3316</strain>
    </source>
</reference>
<name>A0A242A6Q5_9ENTE</name>
<dbReference type="Pfam" id="PF14504">
    <property type="entry name" value="CAP_assoc_N"/>
    <property type="match status" value="1"/>
</dbReference>
<feature type="domain" description="CAP-associated" evidence="1">
    <location>
        <begin position="60"/>
        <end position="202"/>
    </location>
</feature>
<dbReference type="Proteomes" id="UP000195043">
    <property type="component" value="Unassembled WGS sequence"/>
</dbReference>
<dbReference type="InterPro" id="IPR029410">
    <property type="entry name" value="CAP_assoc"/>
</dbReference>
<organism evidence="2 3">
    <name type="scientific">Candidatus Enterococcus testudinis</name>
    <dbReference type="NCBI Taxonomy" id="1834191"/>
    <lineage>
        <taxon>Bacteria</taxon>
        <taxon>Bacillati</taxon>
        <taxon>Bacillota</taxon>
        <taxon>Bacilli</taxon>
        <taxon>Lactobacillales</taxon>
        <taxon>Enterococcaceae</taxon>
        <taxon>Enterococcus</taxon>
    </lineage>
</organism>
<proteinExistence type="predicted"/>
<dbReference type="EMBL" id="NGKU01000001">
    <property type="protein sequence ID" value="OTN76293.1"/>
    <property type="molecule type" value="Genomic_DNA"/>
</dbReference>
<dbReference type="OrthoDB" id="9783944at2"/>
<evidence type="ECO:0000313" key="2">
    <source>
        <dbReference type="EMBL" id="OTN76293.1"/>
    </source>
</evidence>
<comment type="caution">
    <text evidence="2">The sequence shown here is derived from an EMBL/GenBank/DDBJ whole genome shotgun (WGS) entry which is preliminary data.</text>
</comment>
<protein>
    <recommendedName>
        <fullName evidence="1">CAP-associated domain-containing protein</fullName>
    </recommendedName>
</protein>